<keyword evidence="8" id="KW-0274">FAD</keyword>
<dbReference type="InterPro" id="IPR014729">
    <property type="entry name" value="Rossmann-like_a/b/a_fold"/>
</dbReference>
<sequence>MGLKLKRAQETIERAMTLYQPNEMMLCFNGGKDCTVLLDLLAKETKLSGHLQAVYVKSHDPFDEIEQFIRSSAKHYQLKLLRYEGLLKLAIEQVVSDHPQVRAMLLGCRSSDPYCSKLTAFMPCDNNWPSNLTRVFPILDWNYSDIWNYIRLNKVPYCCLYDQGYTSLGGERGSTRVNPNLLVYDEVKNKMVFKAASELKDSRLERANRDDLEQSHCKDSKQN</sequence>
<keyword evidence="15" id="KW-1185">Reference proteome</keyword>
<feature type="domain" description="Phosphoadenosine phosphosulphate reductase" evidence="13">
    <location>
        <begin position="24"/>
        <end position="85"/>
    </location>
</feature>
<dbReference type="Gene3D" id="3.40.50.620">
    <property type="entry name" value="HUPs"/>
    <property type="match status" value="1"/>
</dbReference>
<dbReference type="SMR" id="B4MWF7"/>
<evidence type="ECO:0000256" key="3">
    <source>
        <dbReference type="ARBA" id="ARBA00022630"/>
    </source>
</evidence>
<organism evidence="14 15">
    <name type="scientific">Drosophila willistoni</name>
    <name type="common">Fruit fly</name>
    <dbReference type="NCBI Taxonomy" id="7260"/>
    <lineage>
        <taxon>Eukaryota</taxon>
        <taxon>Metazoa</taxon>
        <taxon>Ecdysozoa</taxon>
        <taxon>Arthropoda</taxon>
        <taxon>Hexapoda</taxon>
        <taxon>Insecta</taxon>
        <taxon>Pterygota</taxon>
        <taxon>Neoptera</taxon>
        <taxon>Endopterygota</taxon>
        <taxon>Diptera</taxon>
        <taxon>Brachycera</taxon>
        <taxon>Muscomorpha</taxon>
        <taxon>Ephydroidea</taxon>
        <taxon>Drosophilidae</taxon>
        <taxon>Drosophila</taxon>
        <taxon>Sophophora</taxon>
    </lineage>
</organism>
<dbReference type="OMA" id="LPYCCLY"/>
<dbReference type="OrthoDB" id="270728at2759"/>
<comment type="pathway">
    <text evidence="1">Cofactor biosynthesis; FAD biosynthesis; FAD from FMN: step 1/1.</text>
</comment>
<comment type="catalytic activity">
    <reaction evidence="12">
        <text>FMN + ATP + H(+) = FAD + diphosphate</text>
        <dbReference type="Rhea" id="RHEA:17237"/>
        <dbReference type="ChEBI" id="CHEBI:15378"/>
        <dbReference type="ChEBI" id="CHEBI:30616"/>
        <dbReference type="ChEBI" id="CHEBI:33019"/>
        <dbReference type="ChEBI" id="CHEBI:57692"/>
        <dbReference type="ChEBI" id="CHEBI:58210"/>
        <dbReference type="EC" id="2.7.7.2"/>
    </reaction>
</comment>
<feature type="domain" description="Phosphoadenosine phosphosulphate reductase" evidence="13">
    <location>
        <begin position="91"/>
        <end position="171"/>
    </location>
</feature>
<dbReference type="GO" id="GO:0003919">
    <property type="term" value="F:FMN adenylyltransferase activity"/>
    <property type="evidence" value="ECO:0007669"/>
    <property type="project" value="UniProtKB-EC"/>
</dbReference>
<protein>
    <recommendedName>
        <fullName evidence="2">FAD synthase</fullName>
        <ecNumber evidence="2">2.7.7.2</ecNumber>
    </recommendedName>
    <alternativeName>
        <fullName evidence="10">FAD pyrophosphorylase</fullName>
    </alternativeName>
    <alternativeName>
        <fullName evidence="11">FMN adenylyltransferase</fullName>
    </alternativeName>
</protein>
<dbReference type="Pfam" id="PF01507">
    <property type="entry name" value="PAPS_reduct"/>
    <property type="match status" value="2"/>
</dbReference>
<evidence type="ECO:0000256" key="7">
    <source>
        <dbReference type="ARBA" id="ARBA00022741"/>
    </source>
</evidence>
<dbReference type="InterPro" id="IPR002500">
    <property type="entry name" value="PAPS_reduct_dom"/>
</dbReference>
<dbReference type="EC" id="2.7.7.2" evidence="2"/>
<evidence type="ECO:0000259" key="13">
    <source>
        <dbReference type="Pfam" id="PF01507"/>
    </source>
</evidence>
<reference evidence="14 15" key="1">
    <citation type="journal article" date="2007" name="Nature">
        <title>Evolution of genes and genomes on the Drosophila phylogeny.</title>
        <authorList>
            <consortium name="Drosophila 12 Genomes Consortium"/>
            <person name="Clark A.G."/>
            <person name="Eisen M.B."/>
            <person name="Smith D.R."/>
            <person name="Bergman C.M."/>
            <person name="Oliver B."/>
            <person name="Markow T.A."/>
            <person name="Kaufman T.C."/>
            <person name="Kellis M."/>
            <person name="Gelbart W."/>
            <person name="Iyer V.N."/>
            <person name="Pollard D.A."/>
            <person name="Sackton T.B."/>
            <person name="Larracuente A.M."/>
            <person name="Singh N.D."/>
            <person name="Abad J.P."/>
            <person name="Abt D.N."/>
            <person name="Adryan B."/>
            <person name="Aguade M."/>
            <person name="Akashi H."/>
            <person name="Anderson W.W."/>
            <person name="Aquadro C.F."/>
            <person name="Ardell D.H."/>
            <person name="Arguello R."/>
            <person name="Artieri C.G."/>
            <person name="Barbash D.A."/>
            <person name="Barker D."/>
            <person name="Barsanti P."/>
            <person name="Batterham P."/>
            <person name="Batzoglou S."/>
            <person name="Begun D."/>
            <person name="Bhutkar A."/>
            <person name="Blanco E."/>
            <person name="Bosak S.A."/>
            <person name="Bradley R.K."/>
            <person name="Brand A.D."/>
            <person name="Brent M.R."/>
            <person name="Brooks A.N."/>
            <person name="Brown R.H."/>
            <person name="Butlin R.K."/>
            <person name="Caggese C."/>
            <person name="Calvi B.R."/>
            <person name="Bernardo de Carvalho A."/>
            <person name="Caspi A."/>
            <person name="Castrezana S."/>
            <person name="Celniker S.E."/>
            <person name="Chang J.L."/>
            <person name="Chapple C."/>
            <person name="Chatterji S."/>
            <person name="Chinwalla A."/>
            <person name="Civetta A."/>
            <person name="Clifton S.W."/>
            <person name="Comeron J.M."/>
            <person name="Costello J.C."/>
            <person name="Coyne J.A."/>
            <person name="Daub J."/>
            <person name="David R.G."/>
            <person name="Delcher A.L."/>
            <person name="Delehaunty K."/>
            <person name="Do C.B."/>
            <person name="Ebling H."/>
            <person name="Edwards K."/>
            <person name="Eickbush T."/>
            <person name="Evans J.D."/>
            <person name="Filipski A."/>
            <person name="Findeiss S."/>
            <person name="Freyhult E."/>
            <person name="Fulton L."/>
            <person name="Fulton R."/>
            <person name="Garcia A.C."/>
            <person name="Gardiner A."/>
            <person name="Garfield D.A."/>
            <person name="Garvin B.E."/>
            <person name="Gibson G."/>
            <person name="Gilbert D."/>
            <person name="Gnerre S."/>
            <person name="Godfrey J."/>
            <person name="Good R."/>
            <person name="Gotea V."/>
            <person name="Gravely B."/>
            <person name="Greenberg A.J."/>
            <person name="Griffiths-Jones S."/>
            <person name="Gross S."/>
            <person name="Guigo R."/>
            <person name="Gustafson E.A."/>
            <person name="Haerty W."/>
            <person name="Hahn M.W."/>
            <person name="Halligan D.L."/>
            <person name="Halpern A.L."/>
            <person name="Halter G.M."/>
            <person name="Han M.V."/>
            <person name="Heger A."/>
            <person name="Hillier L."/>
            <person name="Hinrichs A.S."/>
            <person name="Holmes I."/>
            <person name="Hoskins R.A."/>
            <person name="Hubisz M.J."/>
            <person name="Hultmark D."/>
            <person name="Huntley M.A."/>
            <person name="Jaffe D.B."/>
            <person name="Jagadeeshan S."/>
            <person name="Jeck W.R."/>
            <person name="Johnson J."/>
            <person name="Jones C.D."/>
            <person name="Jordan W.C."/>
            <person name="Karpen G.H."/>
            <person name="Kataoka E."/>
            <person name="Keightley P.D."/>
            <person name="Kheradpour P."/>
            <person name="Kirkness E.F."/>
            <person name="Koerich L.B."/>
            <person name="Kristiansen K."/>
            <person name="Kudrna D."/>
            <person name="Kulathinal R.J."/>
            <person name="Kumar S."/>
            <person name="Kwok R."/>
            <person name="Lander E."/>
            <person name="Langley C.H."/>
            <person name="Lapoint R."/>
            <person name="Lazzaro B.P."/>
            <person name="Lee S.J."/>
            <person name="Levesque L."/>
            <person name="Li R."/>
            <person name="Lin C.F."/>
            <person name="Lin M.F."/>
            <person name="Lindblad-Toh K."/>
            <person name="Llopart A."/>
            <person name="Long M."/>
            <person name="Low L."/>
            <person name="Lozovsky E."/>
            <person name="Lu J."/>
            <person name="Luo M."/>
            <person name="Machado C.A."/>
            <person name="Makalowski W."/>
            <person name="Marzo M."/>
            <person name="Matsuda M."/>
            <person name="Matzkin L."/>
            <person name="McAllister B."/>
            <person name="McBride C.S."/>
            <person name="McKernan B."/>
            <person name="McKernan K."/>
            <person name="Mendez-Lago M."/>
            <person name="Minx P."/>
            <person name="Mollenhauer M.U."/>
            <person name="Montooth K."/>
            <person name="Mount S.M."/>
            <person name="Mu X."/>
            <person name="Myers E."/>
            <person name="Negre B."/>
            <person name="Newfeld S."/>
            <person name="Nielsen R."/>
            <person name="Noor M.A."/>
            <person name="O'Grady P."/>
            <person name="Pachter L."/>
            <person name="Papaceit M."/>
            <person name="Parisi M.J."/>
            <person name="Parisi M."/>
            <person name="Parts L."/>
            <person name="Pedersen J.S."/>
            <person name="Pesole G."/>
            <person name="Phillippy A.M."/>
            <person name="Ponting C.P."/>
            <person name="Pop M."/>
            <person name="Porcelli D."/>
            <person name="Powell J.R."/>
            <person name="Prohaska S."/>
            <person name="Pruitt K."/>
            <person name="Puig M."/>
            <person name="Quesneville H."/>
            <person name="Ram K.R."/>
            <person name="Rand D."/>
            <person name="Rasmussen M.D."/>
            <person name="Reed L.K."/>
            <person name="Reenan R."/>
            <person name="Reily A."/>
            <person name="Remington K.A."/>
            <person name="Rieger T.T."/>
            <person name="Ritchie M.G."/>
            <person name="Robin C."/>
            <person name="Rogers Y.H."/>
            <person name="Rohde C."/>
            <person name="Rozas J."/>
            <person name="Rubenfield M.J."/>
            <person name="Ruiz A."/>
            <person name="Russo S."/>
            <person name="Salzberg S.L."/>
            <person name="Sanchez-Gracia A."/>
            <person name="Saranga D.J."/>
            <person name="Sato H."/>
            <person name="Schaeffer S.W."/>
            <person name="Schatz M.C."/>
            <person name="Schlenke T."/>
            <person name="Schwartz R."/>
            <person name="Segarra C."/>
            <person name="Singh R.S."/>
            <person name="Sirot L."/>
            <person name="Sirota M."/>
            <person name="Sisneros N.B."/>
            <person name="Smith C.D."/>
            <person name="Smith T.F."/>
            <person name="Spieth J."/>
            <person name="Stage D.E."/>
            <person name="Stark A."/>
            <person name="Stephan W."/>
            <person name="Strausberg R.L."/>
            <person name="Strempel S."/>
            <person name="Sturgill D."/>
            <person name="Sutton G."/>
            <person name="Sutton G.G."/>
            <person name="Tao W."/>
            <person name="Teichmann S."/>
            <person name="Tobari Y.N."/>
            <person name="Tomimura Y."/>
            <person name="Tsolas J.M."/>
            <person name="Valente V.L."/>
            <person name="Venter E."/>
            <person name="Venter J.C."/>
            <person name="Vicario S."/>
            <person name="Vieira F.G."/>
            <person name="Vilella A.J."/>
            <person name="Villasante A."/>
            <person name="Walenz B."/>
            <person name="Wang J."/>
            <person name="Wasserman M."/>
            <person name="Watts T."/>
            <person name="Wilson D."/>
            <person name="Wilson R.K."/>
            <person name="Wing R.A."/>
            <person name="Wolfner M.F."/>
            <person name="Wong A."/>
            <person name="Wong G.K."/>
            <person name="Wu C.I."/>
            <person name="Wu G."/>
            <person name="Yamamoto D."/>
            <person name="Yang H.P."/>
            <person name="Yang S.P."/>
            <person name="Yorke J.A."/>
            <person name="Yoshida K."/>
            <person name="Zdobnov E."/>
            <person name="Zhang P."/>
            <person name="Zhang Y."/>
            <person name="Zimin A.V."/>
            <person name="Baldwin J."/>
            <person name="Abdouelleil A."/>
            <person name="Abdulkadir J."/>
            <person name="Abebe A."/>
            <person name="Abera B."/>
            <person name="Abreu J."/>
            <person name="Acer S.C."/>
            <person name="Aftuck L."/>
            <person name="Alexander A."/>
            <person name="An P."/>
            <person name="Anderson E."/>
            <person name="Anderson S."/>
            <person name="Arachi H."/>
            <person name="Azer M."/>
            <person name="Bachantsang P."/>
            <person name="Barry A."/>
            <person name="Bayul T."/>
            <person name="Berlin A."/>
            <person name="Bessette D."/>
            <person name="Bloom T."/>
            <person name="Blye J."/>
            <person name="Boguslavskiy L."/>
            <person name="Bonnet C."/>
            <person name="Boukhgalter B."/>
            <person name="Bourzgui I."/>
            <person name="Brown A."/>
            <person name="Cahill P."/>
            <person name="Channer S."/>
            <person name="Cheshatsang Y."/>
            <person name="Chuda L."/>
            <person name="Citroen M."/>
            <person name="Collymore A."/>
            <person name="Cooke P."/>
            <person name="Costello M."/>
            <person name="D'Aco K."/>
            <person name="Daza R."/>
            <person name="De Haan G."/>
            <person name="DeGray S."/>
            <person name="DeMaso C."/>
            <person name="Dhargay N."/>
            <person name="Dooley K."/>
            <person name="Dooley E."/>
            <person name="Doricent M."/>
            <person name="Dorje P."/>
            <person name="Dorjee K."/>
            <person name="Dupes A."/>
            <person name="Elong R."/>
            <person name="Falk J."/>
            <person name="Farina A."/>
            <person name="Faro S."/>
            <person name="Ferguson D."/>
            <person name="Fisher S."/>
            <person name="Foley C.D."/>
            <person name="Franke A."/>
            <person name="Friedrich D."/>
            <person name="Gadbois L."/>
            <person name="Gearin G."/>
            <person name="Gearin C.R."/>
            <person name="Giannoukos G."/>
            <person name="Goode T."/>
            <person name="Graham J."/>
            <person name="Grandbois E."/>
            <person name="Grewal S."/>
            <person name="Gyaltsen K."/>
            <person name="Hafez N."/>
            <person name="Hagos B."/>
            <person name="Hall J."/>
            <person name="Henson C."/>
            <person name="Hollinger A."/>
            <person name="Honan T."/>
            <person name="Huard M.D."/>
            <person name="Hughes L."/>
            <person name="Hurhula B."/>
            <person name="Husby M.E."/>
            <person name="Kamat A."/>
            <person name="Kanga B."/>
            <person name="Kashin S."/>
            <person name="Khazanovich D."/>
            <person name="Kisner P."/>
            <person name="Lance K."/>
            <person name="Lara M."/>
            <person name="Lee W."/>
            <person name="Lennon N."/>
            <person name="Letendre F."/>
            <person name="LeVine R."/>
            <person name="Lipovsky A."/>
            <person name="Liu X."/>
            <person name="Liu J."/>
            <person name="Liu S."/>
            <person name="Lokyitsang T."/>
            <person name="Lokyitsang Y."/>
            <person name="Lubonja R."/>
            <person name="Lui A."/>
            <person name="MacDonald P."/>
            <person name="Magnisalis V."/>
            <person name="Maru K."/>
            <person name="Matthews C."/>
            <person name="McCusker W."/>
            <person name="McDonough S."/>
            <person name="Mehta T."/>
            <person name="Meldrim J."/>
            <person name="Meneus L."/>
            <person name="Mihai O."/>
            <person name="Mihalev A."/>
            <person name="Mihova T."/>
            <person name="Mittelman R."/>
            <person name="Mlenga V."/>
            <person name="Montmayeur A."/>
            <person name="Mulrain L."/>
            <person name="Navidi A."/>
            <person name="Naylor J."/>
            <person name="Negash T."/>
            <person name="Nguyen T."/>
            <person name="Nguyen N."/>
            <person name="Nicol R."/>
            <person name="Norbu C."/>
            <person name="Norbu N."/>
            <person name="Novod N."/>
            <person name="O'Neill B."/>
            <person name="Osman S."/>
            <person name="Markiewicz E."/>
            <person name="Oyono O.L."/>
            <person name="Patti C."/>
            <person name="Phunkhang P."/>
            <person name="Pierre F."/>
            <person name="Priest M."/>
            <person name="Raghuraman S."/>
            <person name="Rege F."/>
            <person name="Reyes R."/>
            <person name="Rise C."/>
            <person name="Rogov P."/>
            <person name="Ross K."/>
            <person name="Ryan E."/>
            <person name="Settipalli S."/>
            <person name="Shea T."/>
            <person name="Sherpa N."/>
            <person name="Shi L."/>
            <person name="Shih D."/>
            <person name="Sparrow T."/>
            <person name="Spaulding J."/>
            <person name="Stalker J."/>
            <person name="Stange-Thomann N."/>
            <person name="Stavropoulos S."/>
            <person name="Stone C."/>
            <person name="Strader C."/>
            <person name="Tesfaye S."/>
            <person name="Thomson T."/>
            <person name="Thoulutsang Y."/>
            <person name="Thoulutsang D."/>
            <person name="Topham K."/>
            <person name="Topping I."/>
            <person name="Tsamla T."/>
            <person name="Vassiliev H."/>
            <person name="Vo A."/>
            <person name="Wangchuk T."/>
            <person name="Wangdi T."/>
            <person name="Weiand M."/>
            <person name="Wilkinson J."/>
            <person name="Wilson A."/>
            <person name="Yadav S."/>
            <person name="Young G."/>
            <person name="Yu Q."/>
            <person name="Zembek L."/>
            <person name="Zhong D."/>
            <person name="Zimmer A."/>
            <person name="Zwirko Z."/>
            <person name="Jaffe D.B."/>
            <person name="Alvarez P."/>
            <person name="Brockman W."/>
            <person name="Butler J."/>
            <person name="Chin C."/>
            <person name="Gnerre S."/>
            <person name="Grabherr M."/>
            <person name="Kleber M."/>
            <person name="Mauceli E."/>
            <person name="MacCallum I."/>
        </authorList>
    </citation>
    <scope>NUCLEOTIDE SEQUENCE [LARGE SCALE GENOMIC DNA]</scope>
    <source>
        <strain evidence="15">Tucson 14030-0811.24</strain>
    </source>
</reference>
<dbReference type="GO" id="GO:0005524">
    <property type="term" value="F:ATP binding"/>
    <property type="evidence" value="ECO:0007669"/>
    <property type="project" value="UniProtKB-KW"/>
</dbReference>
<evidence type="ECO:0000256" key="11">
    <source>
        <dbReference type="ARBA" id="ARBA00031871"/>
    </source>
</evidence>
<evidence type="ECO:0000256" key="10">
    <source>
        <dbReference type="ARBA" id="ARBA00031145"/>
    </source>
</evidence>
<dbReference type="CDD" id="cd23948">
    <property type="entry name" value="FAD_synthase"/>
    <property type="match status" value="1"/>
</dbReference>
<evidence type="ECO:0000313" key="15">
    <source>
        <dbReference type="Proteomes" id="UP000007798"/>
    </source>
</evidence>
<keyword evidence="6" id="KW-0548">Nucleotidyltransferase</keyword>
<evidence type="ECO:0000313" key="14">
    <source>
        <dbReference type="EMBL" id="EDW76098.1"/>
    </source>
</evidence>
<evidence type="ECO:0000256" key="9">
    <source>
        <dbReference type="ARBA" id="ARBA00022840"/>
    </source>
</evidence>
<dbReference type="AlphaFoldDB" id="B4MWF7"/>
<keyword evidence="7" id="KW-0547">Nucleotide-binding</keyword>
<keyword evidence="5" id="KW-0808">Transferase</keyword>
<dbReference type="eggNOG" id="KOG2644">
    <property type="taxonomic scope" value="Eukaryota"/>
</dbReference>
<gene>
    <name evidence="14" type="primary">Dwil\GK19034</name>
    <name evidence="14" type="ORF">Dwil_GK19034</name>
</gene>
<evidence type="ECO:0000256" key="5">
    <source>
        <dbReference type="ARBA" id="ARBA00022679"/>
    </source>
</evidence>
<dbReference type="KEGG" id="dwi:6641952"/>
<evidence type="ECO:0000256" key="6">
    <source>
        <dbReference type="ARBA" id="ARBA00022695"/>
    </source>
</evidence>
<dbReference type="FunCoup" id="B4MWF7">
    <property type="interactions" value="128"/>
</dbReference>
<keyword evidence="9" id="KW-0067">ATP-binding</keyword>
<proteinExistence type="predicted"/>
<keyword evidence="3" id="KW-0285">Flavoprotein</keyword>
<dbReference type="EMBL" id="CH963857">
    <property type="protein sequence ID" value="EDW76098.1"/>
    <property type="molecule type" value="Genomic_DNA"/>
</dbReference>
<dbReference type="SUPFAM" id="SSF52402">
    <property type="entry name" value="Adenine nucleotide alpha hydrolases-like"/>
    <property type="match status" value="1"/>
</dbReference>
<dbReference type="GO" id="GO:0006747">
    <property type="term" value="P:FAD biosynthetic process"/>
    <property type="evidence" value="ECO:0007669"/>
    <property type="project" value="TreeGrafter"/>
</dbReference>
<evidence type="ECO:0000256" key="1">
    <source>
        <dbReference type="ARBA" id="ARBA00004726"/>
    </source>
</evidence>
<dbReference type="HOGENOM" id="CLU_056971_2_1_1"/>
<dbReference type="InParanoid" id="B4MWF7"/>
<evidence type="ECO:0000256" key="4">
    <source>
        <dbReference type="ARBA" id="ARBA00022643"/>
    </source>
</evidence>
<keyword evidence="4" id="KW-0288">FMN</keyword>
<dbReference type="PhylomeDB" id="B4MWF7"/>
<evidence type="ECO:0000256" key="8">
    <source>
        <dbReference type="ARBA" id="ARBA00022827"/>
    </source>
</evidence>
<evidence type="ECO:0000256" key="12">
    <source>
        <dbReference type="ARBA" id="ARBA00049494"/>
    </source>
</evidence>
<dbReference type="PANTHER" id="PTHR23293">
    <property type="entry name" value="FAD SYNTHETASE-RELATED FMN ADENYLYLTRANSFERASE"/>
    <property type="match status" value="1"/>
</dbReference>
<accession>B4MWF7</accession>
<dbReference type="Proteomes" id="UP000007798">
    <property type="component" value="Unassembled WGS sequence"/>
</dbReference>
<evidence type="ECO:0000256" key="2">
    <source>
        <dbReference type="ARBA" id="ARBA00012393"/>
    </source>
</evidence>
<dbReference type="STRING" id="7260.B4MWF7"/>
<dbReference type="PANTHER" id="PTHR23293:SF9">
    <property type="entry name" value="FAD SYNTHASE"/>
    <property type="match status" value="1"/>
</dbReference>
<name>B4MWF7_DROWI</name>